<dbReference type="Gene3D" id="1.10.630.10">
    <property type="entry name" value="Cytochrome P450"/>
    <property type="match status" value="1"/>
</dbReference>
<evidence type="ECO:0000313" key="9">
    <source>
        <dbReference type="Proteomes" id="UP001056384"/>
    </source>
</evidence>
<reference evidence="8" key="1">
    <citation type="submission" date="2022-06" db="EMBL/GenBank/DDBJ databases">
        <title>Complete genome sequences of two strains of the flax pathogen Septoria linicola.</title>
        <authorList>
            <person name="Lapalu N."/>
            <person name="Simon A."/>
            <person name="Demenou B."/>
            <person name="Paumier D."/>
            <person name="Guillot M.-P."/>
            <person name="Gout L."/>
            <person name="Valade R."/>
        </authorList>
    </citation>
    <scope>NUCLEOTIDE SEQUENCE</scope>
    <source>
        <strain evidence="8">SE15195</strain>
    </source>
</reference>
<keyword evidence="4 5" id="KW-0408">Iron</keyword>
<dbReference type="InterPro" id="IPR001128">
    <property type="entry name" value="Cyt_P450"/>
</dbReference>
<evidence type="ECO:0000313" key="8">
    <source>
        <dbReference type="EMBL" id="USW56820.1"/>
    </source>
</evidence>
<dbReference type="PRINTS" id="PR00463">
    <property type="entry name" value="EP450I"/>
</dbReference>
<evidence type="ECO:0000256" key="7">
    <source>
        <dbReference type="SAM" id="MobiDB-lite"/>
    </source>
</evidence>
<keyword evidence="6" id="KW-0503">Monooxygenase</keyword>
<keyword evidence="6" id="KW-0560">Oxidoreductase</keyword>
<evidence type="ECO:0000256" key="4">
    <source>
        <dbReference type="ARBA" id="ARBA00023004"/>
    </source>
</evidence>
<evidence type="ECO:0000256" key="6">
    <source>
        <dbReference type="RuleBase" id="RU000461"/>
    </source>
</evidence>
<keyword evidence="3 5" id="KW-0479">Metal-binding</keyword>
<dbReference type="Proteomes" id="UP001056384">
    <property type="component" value="Chromosome 9"/>
</dbReference>
<dbReference type="AlphaFoldDB" id="A0A9Q9EN91"/>
<dbReference type="PANTHER" id="PTHR24305">
    <property type="entry name" value="CYTOCHROME P450"/>
    <property type="match status" value="1"/>
</dbReference>
<accession>A0A9Q9EN91</accession>
<dbReference type="InterPro" id="IPR050121">
    <property type="entry name" value="Cytochrome_P450_monoxygenase"/>
</dbReference>
<dbReference type="GO" id="GO:0016705">
    <property type="term" value="F:oxidoreductase activity, acting on paired donors, with incorporation or reduction of molecular oxygen"/>
    <property type="evidence" value="ECO:0007669"/>
    <property type="project" value="InterPro"/>
</dbReference>
<evidence type="ECO:0000256" key="2">
    <source>
        <dbReference type="ARBA" id="ARBA00010617"/>
    </source>
</evidence>
<keyword evidence="5 6" id="KW-0349">Heme</keyword>
<dbReference type="Pfam" id="PF00067">
    <property type="entry name" value="p450"/>
    <property type="match status" value="1"/>
</dbReference>
<dbReference type="PRINTS" id="PR00385">
    <property type="entry name" value="P450"/>
</dbReference>
<dbReference type="InterPro" id="IPR036396">
    <property type="entry name" value="Cyt_P450_sf"/>
</dbReference>
<proteinExistence type="inferred from homology"/>
<feature type="region of interest" description="Disordered" evidence="7">
    <location>
        <begin position="342"/>
        <end position="367"/>
    </location>
</feature>
<feature type="binding site" description="axial binding residue" evidence="5">
    <location>
        <position position="465"/>
    </location>
    <ligand>
        <name>heme</name>
        <dbReference type="ChEBI" id="CHEBI:30413"/>
    </ligand>
    <ligandPart>
        <name>Fe</name>
        <dbReference type="ChEBI" id="CHEBI:18248"/>
    </ligandPart>
</feature>
<name>A0A9Q9EN91_9PEZI</name>
<comment type="cofactor">
    <cofactor evidence="1 5">
        <name>heme</name>
        <dbReference type="ChEBI" id="CHEBI:30413"/>
    </cofactor>
</comment>
<evidence type="ECO:0000256" key="5">
    <source>
        <dbReference type="PIRSR" id="PIRSR602401-1"/>
    </source>
</evidence>
<gene>
    <name evidence="8" type="ORF">Slin15195_G101390</name>
</gene>
<dbReference type="SUPFAM" id="SSF48264">
    <property type="entry name" value="Cytochrome P450"/>
    <property type="match status" value="1"/>
</dbReference>
<dbReference type="GO" id="GO:0020037">
    <property type="term" value="F:heme binding"/>
    <property type="evidence" value="ECO:0007669"/>
    <property type="project" value="InterPro"/>
</dbReference>
<evidence type="ECO:0000256" key="3">
    <source>
        <dbReference type="ARBA" id="ARBA00022723"/>
    </source>
</evidence>
<organism evidence="8 9">
    <name type="scientific">Septoria linicola</name>
    <dbReference type="NCBI Taxonomy" id="215465"/>
    <lineage>
        <taxon>Eukaryota</taxon>
        <taxon>Fungi</taxon>
        <taxon>Dikarya</taxon>
        <taxon>Ascomycota</taxon>
        <taxon>Pezizomycotina</taxon>
        <taxon>Dothideomycetes</taxon>
        <taxon>Dothideomycetidae</taxon>
        <taxon>Mycosphaerellales</taxon>
        <taxon>Mycosphaerellaceae</taxon>
        <taxon>Septoria</taxon>
    </lineage>
</organism>
<evidence type="ECO:0000256" key="1">
    <source>
        <dbReference type="ARBA" id="ARBA00001971"/>
    </source>
</evidence>
<keyword evidence="9" id="KW-1185">Reference proteome</keyword>
<dbReference type="InterPro" id="IPR002401">
    <property type="entry name" value="Cyt_P450_E_grp-I"/>
</dbReference>
<sequence>MALLNSGALVGTLAVLAFLHLSWRFVVYPRFASPLRHIPAVYLDWRTRLYRWIYVEPTPDQVLTWLEQTPKQLVEHGIVRYPGIGGQERVLLVSPEALREVLEVKAYNDFQKPLLNRQRLAMFGNGLLASDGTEHHMQRKKMLPAFAPRIIRALVPFFWAKASELVNLLERHVGQGANELELAPWTSRASLDVIGVAAWGRDFGALENPRTEVVSQYHRIFRGTPRSNQQAKLIYAAGLVVPLSTIKRLCPCEFFTNLAVGTQAIRQAATEAIAATRSKEPTAEKQQKDILTQAMSSGSFDDAALVGQMLNVLAAGHETSSLSVTWACWLLAKHPAEQDRLRAEVRSSLPSPTASDKDVPSASEDVPVTAESLEGVRYLQAVMKEALRLVPPAPVTRREAKRDTTILGATIPNGTAIIALHKHFNTLPSIWGPDASQFRPQRWLDADQHAADKLFMTFNLGPRSCIGEGFARLEVAALLAAVVGRFRVALKSPDTVPDVIYGITVKPIQLIFQLQPISGW</sequence>
<dbReference type="PANTHER" id="PTHR24305:SF166">
    <property type="entry name" value="CYTOCHROME P450 12A4, MITOCHONDRIAL-RELATED"/>
    <property type="match status" value="1"/>
</dbReference>
<comment type="similarity">
    <text evidence="2 6">Belongs to the cytochrome P450 family.</text>
</comment>
<dbReference type="PROSITE" id="PS00086">
    <property type="entry name" value="CYTOCHROME_P450"/>
    <property type="match status" value="1"/>
</dbReference>
<dbReference type="GO" id="GO:0004497">
    <property type="term" value="F:monooxygenase activity"/>
    <property type="evidence" value="ECO:0007669"/>
    <property type="project" value="UniProtKB-KW"/>
</dbReference>
<protein>
    <submittedName>
        <fullName evidence="8">Cytochrome P450</fullName>
    </submittedName>
</protein>
<dbReference type="GO" id="GO:0005506">
    <property type="term" value="F:iron ion binding"/>
    <property type="evidence" value="ECO:0007669"/>
    <property type="project" value="InterPro"/>
</dbReference>
<dbReference type="EMBL" id="CP099426">
    <property type="protein sequence ID" value="USW56820.1"/>
    <property type="molecule type" value="Genomic_DNA"/>
</dbReference>
<dbReference type="InterPro" id="IPR017972">
    <property type="entry name" value="Cyt_P450_CS"/>
</dbReference>